<name>A0ACC1J5I7_9FUNG</name>
<dbReference type="EMBL" id="JANBPW010003164">
    <property type="protein sequence ID" value="KAJ1938465.1"/>
    <property type="molecule type" value="Genomic_DNA"/>
</dbReference>
<protein>
    <submittedName>
        <fullName evidence="1">Uncharacterized protein</fullName>
    </submittedName>
</protein>
<sequence length="150" mass="16368">MSAFASKGFNANRYLNLRPTYNSKLLSWLNTYHAGSKVRAADIACGPGTFTTDLAREFDSVIGVDISPSMIASAQESAKARGITNLEYKVGTGESLPIETNSVDLLTVMEGVHWFKFDTFLDEALRVLKPGGTIALVGYKYPEIEGDKTH</sequence>
<dbReference type="Proteomes" id="UP001150603">
    <property type="component" value="Unassembled WGS sequence"/>
</dbReference>
<feature type="non-terminal residue" evidence="1">
    <location>
        <position position="150"/>
    </location>
</feature>
<proteinExistence type="predicted"/>
<accession>A0ACC1J5I7</accession>
<organism evidence="1 2">
    <name type="scientific">Linderina macrospora</name>
    <dbReference type="NCBI Taxonomy" id="4868"/>
    <lineage>
        <taxon>Eukaryota</taxon>
        <taxon>Fungi</taxon>
        <taxon>Fungi incertae sedis</taxon>
        <taxon>Zoopagomycota</taxon>
        <taxon>Kickxellomycotina</taxon>
        <taxon>Kickxellomycetes</taxon>
        <taxon>Kickxellales</taxon>
        <taxon>Kickxellaceae</taxon>
        <taxon>Linderina</taxon>
    </lineage>
</organism>
<gene>
    <name evidence="1" type="ORF">FBU59_004427</name>
</gene>
<keyword evidence="2" id="KW-1185">Reference proteome</keyword>
<evidence type="ECO:0000313" key="1">
    <source>
        <dbReference type="EMBL" id="KAJ1938465.1"/>
    </source>
</evidence>
<evidence type="ECO:0000313" key="2">
    <source>
        <dbReference type="Proteomes" id="UP001150603"/>
    </source>
</evidence>
<comment type="caution">
    <text evidence="1">The sequence shown here is derived from an EMBL/GenBank/DDBJ whole genome shotgun (WGS) entry which is preliminary data.</text>
</comment>
<reference evidence="1" key="1">
    <citation type="submission" date="2022-07" db="EMBL/GenBank/DDBJ databases">
        <title>Phylogenomic reconstructions and comparative analyses of Kickxellomycotina fungi.</title>
        <authorList>
            <person name="Reynolds N.K."/>
            <person name="Stajich J.E."/>
            <person name="Barry K."/>
            <person name="Grigoriev I.V."/>
            <person name="Crous P."/>
            <person name="Smith M.E."/>
        </authorList>
    </citation>
    <scope>NUCLEOTIDE SEQUENCE</scope>
    <source>
        <strain evidence="1">NRRL 5244</strain>
    </source>
</reference>